<dbReference type="PROSITE" id="PS51186">
    <property type="entry name" value="GNAT"/>
    <property type="match status" value="1"/>
</dbReference>
<dbReference type="EMBL" id="CP019401">
    <property type="protein sequence ID" value="AQU79385.1"/>
    <property type="molecule type" value="Genomic_DNA"/>
</dbReference>
<reference evidence="2 3" key="1">
    <citation type="submission" date="2017-01" db="EMBL/GenBank/DDBJ databases">
        <title>Planococcus faecalis genome complete sequence.</title>
        <authorList>
            <person name="Lee P.C."/>
        </authorList>
    </citation>
    <scope>NUCLEOTIDE SEQUENCE [LARGE SCALE GENOMIC DNA]</scope>
    <source>
        <strain evidence="2 3">AJ003</strain>
    </source>
</reference>
<dbReference type="InterPro" id="IPR000182">
    <property type="entry name" value="GNAT_dom"/>
</dbReference>
<dbReference type="InterPro" id="IPR016181">
    <property type="entry name" value="Acyl_CoA_acyltransferase"/>
</dbReference>
<evidence type="ECO:0000259" key="1">
    <source>
        <dbReference type="PROSITE" id="PS51186"/>
    </source>
</evidence>
<dbReference type="PANTHER" id="PTHR43792">
    <property type="entry name" value="GNAT FAMILY, PUTATIVE (AFU_ORTHOLOGUE AFUA_3G00765)-RELATED-RELATED"/>
    <property type="match status" value="1"/>
</dbReference>
<keyword evidence="3" id="KW-1185">Reference proteome</keyword>
<accession>A0ABM6IS17</accession>
<dbReference type="Pfam" id="PF13302">
    <property type="entry name" value="Acetyltransf_3"/>
    <property type="match status" value="1"/>
</dbReference>
<dbReference type="Gene3D" id="3.40.630.30">
    <property type="match status" value="1"/>
</dbReference>
<evidence type="ECO:0000313" key="3">
    <source>
        <dbReference type="Proteomes" id="UP000189661"/>
    </source>
</evidence>
<dbReference type="PANTHER" id="PTHR43792:SF1">
    <property type="entry name" value="N-ACETYLTRANSFERASE DOMAIN-CONTAINING PROTEIN"/>
    <property type="match status" value="1"/>
</dbReference>
<feature type="domain" description="N-acetyltransferase" evidence="1">
    <location>
        <begin position="14"/>
        <end position="181"/>
    </location>
</feature>
<gene>
    <name evidence="2" type="ORF">AJGP001_08985</name>
</gene>
<dbReference type="SUPFAM" id="SSF55729">
    <property type="entry name" value="Acyl-CoA N-acyltransferases (Nat)"/>
    <property type="match status" value="1"/>
</dbReference>
<evidence type="ECO:0000313" key="2">
    <source>
        <dbReference type="EMBL" id="AQU79385.1"/>
    </source>
</evidence>
<name>A0ABM6IS17_9BACL</name>
<proteinExistence type="predicted"/>
<dbReference type="Proteomes" id="UP000189661">
    <property type="component" value="Chromosome"/>
</dbReference>
<organism evidence="2 3">
    <name type="scientific">Planococcus faecalis</name>
    <dbReference type="NCBI Taxonomy" id="1598147"/>
    <lineage>
        <taxon>Bacteria</taxon>
        <taxon>Bacillati</taxon>
        <taxon>Bacillota</taxon>
        <taxon>Bacilli</taxon>
        <taxon>Bacillales</taxon>
        <taxon>Caryophanaceae</taxon>
        <taxon>Planococcus</taxon>
    </lineage>
</organism>
<protein>
    <submittedName>
        <fullName evidence="2">GNAT family N-acetyltransferase</fullName>
    </submittedName>
</protein>
<dbReference type="InterPro" id="IPR051531">
    <property type="entry name" value="N-acetyltransferase"/>
</dbReference>
<sequence length="188" mass="21885">MLVETNYLFESERLGFRPWKDNDRDFFASMTADLEVMHYFPETLTKLQADQLIDRFNRHMDDEGYTMWAVERKKDRVFIGYVGLLEITMAIEGKGRAEIGWRLDKRFWKQGFATEGALACLAYAFDVLHMTAVYSFTATINVPSETVMKKIGMSKIEEFQHPKLACDSPLKTHVLYKIEKQQFTNSKG</sequence>